<evidence type="ECO:0000256" key="1">
    <source>
        <dbReference type="ARBA" id="ARBA00004141"/>
    </source>
</evidence>
<keyword evidence="4 6" id="KW-1133">Transmembrane helix</keyword>
<gene>
    <name evidence="8" type="ORF">H8712_03935</name>
</gene>
<dbReference type="InterPro" id="IPR004680">
    <property type="entry name" value="Cit_transptr-like_dom"/>
</dbReference>
<feature type="transmembrane region" description="Helical" evidence="6">
    <location>
        <begin position="78"/>
        <end position="95"/>
    </location>
</feature>
<dbReference type="InterPro" id="IPR008075">
    <property type="entry name" value="LIMR"/>
</dbReference>
<accession>A0ABR7P8N4</accession>
<keyword evidence="3 6" id="KW-0812">Transmembrane</keyword>
<evidence type="ECO:0000256" key="5">
    <source>
        <dbReference type="ARBA" id="ARBA00023136"/>
    </source>
</evidence>
<dbReference type="EMBL" id="JACRTP010000001">
    <property type="protein sequence ID" value="MBC8627772.1"/>
    <property type="molecule type" value="Genomic_DNA"/>
</dbReference>
<feature type="transmembrane region" description="Helical" evidence="6">
    <location>
        <begin position="292"/>
        <end position="314"/>
    </location>
</feature>
<feature type="transmembrane region" description="Helical" evidence="6">
    <location>
        <begin position="215"/>
        <end position="247"/>
    </location>
</feature>
<evidence type="ECO:0000256" key="6">
    <source>
        <dbReference type="SAM" id="Phobius"/>
    </source>
</evidence>
<feature type="transmembrane region" description="Helical" evidence="6">
    <location>
        <begin position="355"/>
        <end position="376"/>
    </location>
</feature>
<evidence type="ECO:0000313" key="9">
    <source>
        <dbReference type="Proteomes" id="UP000661649"/>
    </source>
</evidence>
<evidence type="ECO:0000256" key="4">
    <source>
        <dbReference type="ARBA" id="ARBA00022989"/>
    </source>
</evidence>
<evidence type="ECO:0000256" key="2">
    <source>
        <dbReference type="ARBA" id="ARBA00022448"/>
    </source>
</evidence>
<keyword evidence="2" id="KW-0813">Transport</keyword>
<feature type="transmembrane region" description="Helical" evidence="6">
    <location>
        <begin position="37"/>
        <end position="57"/>
    </location>
</feature>
<feature type="transmembrane region" description="Helical" evidence="6">
    <location>
        <begin position="320"/>
        <end position="343"/>
    </location>
</feature>
<evidence type="ECO:0000259" key="7">
    <source>
        <dbReference type="Pfam" id="PF03600"/>
    </source>
</evidence>
<organism evidence="8 9">
    <name type="scientific">Blautia stercoris</name>
    <dbReference type="NCBI Taxonomy" id="871664"/>
    <lineage>
        <taxon>Bacteria</taxon>
        <taxon>Bacillati</taxon>
        <taxon>Bacillota</taxon>
        <taxon>Clostridia</taxon>
        <taxon>Lachnospirales</taxon>
        <taxon>Lachnospiraceae</taxon>
        <taxon>Blautia</taxon>
    </lineage>
</organism>
<name>A0ABR7P8N4_9FIRM</name>
<feature type="transmembrane region" description="Helical" evidence="6">
    <location>
        <begin position="125"/>
        <end position="145"/>
    </location>
</feature>
<dbReference type="PANTHER" id="PTHR43568">
    <property type="entry name" value="P PROTEIN"/>
    <property type="match status" value="1"/>
</dbReference>
<comment type="caution">
    <text evidence="8">The sequence shown here is derived from an EMBL/GenBank/DDBJ whole genome shotgun (WGS) entry which is preliminary data.</text>
</comment>
<feature type="transmembrane region" description="Helical" evidence="6">
    <location>
        <begin position="14"/>
        <end position="31"/>
    </location>
</feature>
<reference evidence="8 9" key="1">
    <citation type="submission" date="2020-08" db="EMBL/GenBank/DDBJ databases">
        <title>Genome public.</title>
        <authorList>
            <person name="Liu C."/>
            <person name="Sun Q."/>
        </authorList>
    </citation>
    <scope>NUCLEOTIDE SEQUENCE [LARGE SCALE GENOMIC DNA]</scope>
    <source>
        <strain evidence="8 9">3_YM_SP_D4_24.mj</strain>
    </source>
</reference>
<feature type="domain" description="Citrate transporter-like" evidence="7">
    <location>
        <begin position="15"/>
        <end position="311"/>
    </location>
</feature>
<dbReference type="RefSeq" id="WP_117455138.1">
    <property type="nucleotide sequence ID" value="NZ_JACRTP010000001.1"/>
</dbReference>
<dbReference type="PRINTS" id="PR01692">
    <property type="entry name" value="LIPOCALINIMR"/>
</dbReference>
<keyword evidence="5 6" id="KW-0472">Membrane</keyword>
<comment type="subcellular location">
    <subcellularLocation>
        <location evidence="1">Membrane</location>
        <topology evidence="1">Multi-pass membrane protein</topology>
    </subcellularLocation>
</comment>
<proteinExistence type="predicted"/>
<protein>
    <submittedName>
        <fullName evidence="8">Citrate transporter</fullName>
    </submittedName>
</protein>
<feature type="transmembrane region" description="Helical" evidence="6">
    <location>
        <begin position="101"/>
        <end position="118"/>
    </location>
</feature>
<evidence type="ECO:0000313" key="8">
    <source>
        <dbReference type="EMBL" id="MBC8627772.1"/>
    </source>
</evidence>
<dbReference type="Proteomes" id="UP000661649">
    <property type="component" value="Unassembled WGS sequence"/>
</dbReference>
<feature type="transmembrane region" description="Helical" evidence="6">
    <location>
        <begin position="165"/>
        <end position="189"/>
    </location>
</feature>
<dbReference type="Pfam" id="PF03600">
    <property type="entry name" value="CitMHS"/>
    <property type="match status" value="1"/>
</dbReference>
<dbReference type="InterPro" id="IPR051475">
    <property type="entry name" value="Diverse_Ion_Transporter"/>
</dbReference>
<dbReference type="PANTHER" id="PTHR43568:SF1">
    <property type="entry name" value="P PROTEIN"/>
    <property type="match status" value="1"/>
</dbReference>
<evidence type="ECO:0000256" key="3">
    <source>
        <dbReference type="ARBA" id="ARBA00022692"/>
    </source>
</evidence>
<feature type="transmembrane region" description="Helical" evidence="6">
    <location>
        <begin position="259"/>
        <end position="283"/>
    </location>
</feature>
<sequence length="382" mass="43532">MDLRVRICKFLKKEVVLCVAFVLAVISSFLIHPDKKYIQYIDFRTLAILFSLMSVMAGLKLHGAFDFVGRKMLEKTKYLWQVILTLVLLTFFGSMLITNDVALITFVPFTFVVFNLLGESYRKKQVLWVVCIQTIAANLGSMLTPLGNPQNLYLYGKSGLSFGRFLLLMLPYTLTALALLCIWSFLLCVKEKKKVIQMEWKSEEQVFCNWKKIRVYLILFGICLLAVLHIIDYRISFLIVLLLIFLWDRKSLKRVDYSLLLTFVAFFIFIGNAGRISAFSLWLNQIIEGREVIVAVLASQIISNVPTALLLSGFTNKISLLIIGTNLGGLGTLIASMASLISYRQIAQEETERKGKYFLIFTISNVIFLLIFLGVWKMTGVQ</sequence>
<keyword evidence="9" id="KW-1185">Reference proteome</keyword>